<accession>A0A8R1EFQ4</accession>
<protein>
    <submittedName>
        <fullName evidence="1">Uncharacterized protein</fullName>
    </submittedName>
</protein>
<dbReference type="Proteomes" id="UP000005237">
    <property type="component" value="Unassembled WGS sequence"/>
</dbReference>
<proteinExistence type="predicted"/>
<dbReference type="EnsemblMetazoa" id="CJA34853.1">
    <property type="protein sequence ID" value="CJA34853.1"/>
    <property type="gene ID" value="WBGene00210700"/>
</dbReference>
<dbReference type="AlphaFoldDB" id="A0A8R1EFQ4"/>
<sequence length="72" mass="8064">MDELCLNSGSIGDADVGTMCETRLNEKQCARRANRDSCDGTFRITYCLKLAEGAGTNWNECEDPYAIIDFKY</sequence>
<reference evidence="1" key="2">
    <citation type="submission" date="2022-06" db="UniProtKB">
        <authorList>
            <consortium name="EnsemblMetazoa"/>
        </authorList>
    </citation>
    <scope>IDENTIFICATION</scope>
    <source>
        <strain evidence="1">DF5081</strain>
    </source>
</reference>
<name>A0A8R1EFQ4_CAEJA</name>
<reference evidence="2" key="1">
    <citation type="submission" date="2010-08" db="EMBL/GenBank/DDBJ databases">
        <authorList>
            <consortium name="Caenorhabditis japonica Sequencing Consortium"/>
            <person name="Wilson R.K."/>
        </authorList>
    </citation>
    <scope>NUCLEOTIDE SEQUENCE [LARGE SCALE GENOMIC DNA]</scope>
    <source>
        <strain evidence="2">DF5081</strain>
    </source>
</reference>
<keyword evidence="2" id="KW-1185">Reference proteome</keyword>
<organism evidence="1 2">
    <name type="scientific">Caenorhabditis japonica</name>
    <dbReference type="NCBI Taxonomy" id="281687"/>
    <lineage>
        <taxon>Eukaryota</taxon>
        <taxon>Metazoa</taxon>
        <taxon>Ecdysozoa</taxon>
        <taxon>Nematoda</taxon>
        <taxon>Chromadorea</taxon>
        <taxon>Rhabditida</taxon>
        <taxon>Rhabditina</taxon>
        <taxon>Rhabditomorpha</taxon>
        <taxon>Rhabditoidea</taxon>
        <taxon>Rhabditidae</taxon>
        <taxon>Peloderinae</taxon>
        <taxon>Caenorhabditis</taxon>
    </lineage>
</organism>
<evidence type="ECO:0000313" key="2">
    <source>
        <dbReference type="Proteomes" id="UP000005237"/>
    </source>
</evidence>
<evidence type="ECO:0000313" key="1">
    <source>
        <dbReference type="EnsemblMetazoa" id="CJA34853.1"/>
    </source>
</evidence>